<dbReference type="AlphaFoldDB" id="A0AAD4N9K7"/>
<dbReference type="PANTHER" id="PTHR23292:SF6">
    <property type="entry name" value="FI16602P1-RELATED"/>
    <property type="match status" value="1"/>
</dbReference>
<evidence type="ECO:0000256" key="6">
    <source>
        <dbReference type="ARBA" id="ARBA00022833"/>
    </source>
</evidence>
<dbReference type="GO" id="GO:0005765">
    <property type="term" value="C:lysosomal membrane"/>
    <property type="evidence" value="ECO:0007669"/>
    <property type="project" value="UniProtKB-SubCell"/>
</dbReference>
<dbReference type="InterPro" id="IPR006629">
    <property type="entry name" value="LITAF"/>
</dbReference>
<reference evidence="11" key="1">
    <citation type="submission" date="2022-01" db="EMBL/GenBank/DDBJ databases">
        <title>Genome Sequence Resource for Two Populations of Ditylenchus destructor, the Migratory Endoparasitic Phytonematode.</title>
        <authorList>
            <person name="Zhang H."/>
            <person name="Lin R."/>
            <person name="Xie B."/>
        </authorList>
    </citation>
    <scope>NUCLEOTIDE SEQUENCE</scope>
    <source>
        <strain evidence="11">BazhouSP</strain>
    </source>
</reference>
<dbReference type="GO" id="GO:0031902">
    <property type="term" value="C:late endosome membrane"/>
    <property type="evidence" value="ECO:0007669"/>
    <property type="project" value="UniProtKB-SubCell"/>
</dbReference>
<keyword evidence="9" id="KW-0812">Transmembrane</keyword>
<evidence type="ECO:0000313" key="12">
    <source>
        <dbReference type="Proteomes" id="UP001201812"/>
    </source>
</evidence>
<comment type="caution">
    <text evidence="11">The sequence shown here is derived from an EMBL/GenBank/DDBJ whole genome shotgun (WGS) entry which is preliminary data.</text>
</comment>
<evidence type="ECO:0000256" key="8">
    <source>
        <dbReference type="SAM" id="MobiDB-lite"/>
    </source>
</evidence>
<dbReference type="GO" id="GO:0008270">
    <property type="term" value="F:zinc ion binding"/>
    <property type="evidence" value="ECO:0007669"/>
    <property type="project" value="TreeGrafter"/>
</dbReference>
<evidence type="ECO:0000256" key="9">
    <source>
        <dbReference type="SAM" id="Phobius"/>
    </source>
</evidence>
<feature type="transmembrane region" description="Helical" evidence="9">
    <location>
        <begin position="75"/>
        <end position="95"/>
    </location>
</feature>
<dbReference type="Proteomes" id="UP001201812">
    <property type="component" value="Unassembled WGS sequence"/>
</dbReference>
<accession>A0AAD4N9K7</accession>
<gene>
    <name evidence="11" type="ORF">DdX_04448</name>
</gene>
<feature type="domain" description="LITAF" evidence="10">
    <location>
        <begin position="38"/>
        <end position="118"/>
    </location>
</feature>
<evidence type="ECO:0000256" key="3">
    <source>
        <dbReference type="ARBA" id="ARBA00004630"/>
    </source>
</evidence>
<evidence type="ECO:0000256" key="4">
    <source>
        <dbReference type="ARBA" id="ARBA00005975"/>
    </source>
</evidence>
<keyword evidence="9" id="KW-1133">Transmembrane helix</keyword>
<sequence>MTQTPSLDVTQSNSTKPPNAQVSATVPVVSTSVPVVSAVDPVLVGVDPVGPDPVPMQCPSCEAHILTKVDLHAGVFAWVLAGLLCPVLCCCLPFLCDNCQDTHHHCPSCGAYLGKFRACYD</sequence>
<dbReference type="PROSITE" id="PS51837">
    <property type="entry name" value="LITAF"/>
    <property type="match status" value="1"/>
</dbReference>
<evidence type="ECO:0000256" key="1">
    <source>
        <dbReference type="ARBA" id="ARBA00004414"/>
    </source>
</evidence>
<organism evidence="11 12">
    <name type="scientific">Ditylenchus destructor</name>
    <dbReference type="NCBI Taxonomy" id="166010"/>
    <lineage>
        <taxon>Eukaryota</taxon>
        <taxon>Metazoa</taxon>
        <taxon>Ecdysozoa</taxon>
        <taxon>Nematoda</taxon>
        <taxon>Chromadorea</taxon>
        <taxon>Rhabditida</taxon>
        <taxon>Tylenchina</taxon>
        <taxon>Tylenchomorpha</taxon>
        <taxon>Sphaerularioidea</taxon>
        <taxon>Anguinidae</taxon>
        <taxon>Anguininae</taxon>
        <taxon>Ditylenchus</taxon>
    </lineage>
</organism>
<keyword evidence="6" id="KW-0862">Zinc</keyword>
<feature type="compositionally biased region" description="Polar residues" evidence="8">
    <location>
        <begin position="1"/>
        <end position="21"/>
    </location>
</feature>
<dbReference type="SMART" id="SM00714">
    <property type="entry name" value="LITAF"/>
    <property type="match status" value="1"/>
</dbReference>
<comment type="similarity">
    <text evidence="4">Belongs to the CDIP1/LITAF family.</text>
</comment>
<keyword evidence="7 9" id="KW-0472">Membrane</keyword>
<evidence type="ECO:0000256" key="5">
    <source>
        <dbReference type="ARBA" id="ARBA00022723"/>
    </source>
</evidence>
<dbReference type="EMBL" id="JAKKPZ010000004">
    <property type="protein sequence ID" value="KAI1722142.1"/>
    <property type="molecule type" value="Genomic_DNA"/>
</dbReference>
<keyword evidence="5" id="KW-0479">Metal-binding</keyword>
<dbReference type="PANTHER" id="PTHR23292">
    <property type="entry name" value="LIPOPOLYSACCHARIDE-INDUCED TUMOR NECROSIS FACTOR-ALPHA FACTOR"/>
    <property type="match status" value="1"/>
</dbReference>
<evidence type="ECO:0000313" key="11">
    <source>
        <dbReference type="EMBL" id="KAI1722142.1"/>
    </source>
</evidence>
<comment type="subcellular location">
    <subcellularLocation>
        <location evidence="2">Endosome membrane</location>
        <topology evidence="2">Peripheral membrane protein</topology>
    </subcellularLocation>
    <subcellularLocation>
        <location evidence="1">Late endosome membrane</location>
    </subcellularLocation>
    <subcellularLocation>
        <location evidence="3">Lysosome membrane</location>
        <topology evidence="3">Peripheral membrane protein</topology>
        <orientation evidence="3">Cytoplasmic side</orientation>
    </subcellularLocation>
</comment>
<name>A0AAD4N9K7_9BILA</name>
<evidence type="ECO:0000259" key="10">
    <source>
        <dbReference type="PROSITE" id="PS51837"/>
    </source>
</evidence>
<proteinExistence type="inferred from homology"/>
<evidence type="ECO:0000256" key="7">
    <source>
        <dbReference type="ARBA" id="ARBA00023136"/>
    </source>
</evidence>
<evidence type="ECO:0000256" key="2">
    <source>
        <dbReference type="ARBA" id="ARBA00004481"/>
    </source>
</evidence>
<dbReference type="InterPro" id="IPR037519">
    <property type="entry name" value="LITAF_fam"/>
</dbReference>
<protein>
    <submittedName>
        <fullName evidence="11">LITAF-like zinc ribbon domain-containing protein</fullName>
    </submittedName>
</protein>
<feature type="region of interest" description="Disordered" evidence="8">
    <location>
        <begin position="1"/>
        <end position="23"/>
    </location>
</feature>
<dbReference type="Pfam" id="PF10601">
    <property type="entry name" value="zf-LITAF-like"/>
    <property type="match status" value="1"/>
</dbReference>
<keyword evidence="12" id="KW-1185">Reference proteome</keyword>